<dbReference type="GO" id="GO:0005737">
    <property type="term" value="C:cytoplasm"/>
    <property type="evidence" value="ECO:0007669"/>
    <property type="project" value="UniProtKB-SubCell"/>
</dbReference>
<keyword evidence="4" id="KW-0539">Nucleus</keyword>
<evidence type="ECO:0000256" key="4">
    <source>
        <dbReference type="ARBA" id="ARBA00023242"/>
    </source>
</evidence>
<dbReference type="PROSITE" id="PS50250">
    <property type="entry name" value="PCI"/>
    <property type="match status" value="1"/>
</dbReference>
<evidence type="ECO:0000256" key="3">
    <source>
        <dbReference type="ARBA" id="ARBA00022490"/>
    </source>
</evidence>
<feature type="domain" description="PCI" evidence="5">
    <location>
        <begin position="241"/>
        <end position="410"/>
    </location>
</feature>
<dbReference type="SUPFAM" id="SSF46785">
    <property type="entry name" value="Winged helix' DNA-binding domain"/>
    <property type="match status" value="1"/>
</dbReference>
<accession>A0A2V3J021</accession>
<comment type="subcellular location">
    <subcellularLocation>
        <location evidence="2">Cytoplasm</location>
    </subcellularLocation>
    <subcellularLocation>
        <location evidence="1">Nucleus</location>
    </subcellularLocation>
</comment>
<dbReference type="GO" id="GO:0005634">
    <property type="term" value="C:nucleus"/>
    <property type="evidence" value="ECO:0007669"/>
    <property type="project" value="UniProtKB-SubCell"/>
</dbReference>
<evidence type="ECO:0000313" key="7">
    <source>
        <dbReference type="Proteomes" id="UP000247409"/>
    </source>
</evidence>
<gene>
    <name evidence="6" type="ORF">BWQ96_02515</name>
</gene>
<dbReference type="EMBL" id="NBIV01000021">
    <property type="protein sequence ID" value="PXF47653.1"/>
    <property type="molecule type" value="Genomic_DNA"/>
</dbReference>
<dbReference type="SMART" id="SM00088">
    <property type="entry name" value="PINT"/>
    <property type="match status" value="1"/>
</dbReference>
<dbReference type="InterPro" id="IPR050871">
    <property type="entry name" value="26S_Proteasome/COP9_Components"/>
</dbReference>
<evidence type="ECO:0000256" key="1">
    <source>
        <dbReference type="ARBA" id="ARBA00004123"/>
    </source>
</evidence>
<evidence type="ECO:0000259" key="5">
    <source>
        <dbReference type="PROSITE" id="PS50250"/>
    </source>
</evidence>
<dbReference type="SMART" id="SM00753">
    <property type="entry name" value="PAM"/>
    <property type="match status" value="1"/>
</dbReference>
<dbReference type="OrthoDB" id="194139at2759"/>
<sequence length="439" mass="50972">MSDMEDDEDYGFEYETDDDEEQDIDVENQYYTAKGLLETDTNAALHAFEDVLQMETEKGEWGFKALKQIVKLKFGLGDFKGMIVRYKEMLTYIRSAVTRNYSENTINAILDFVSSSNQMDLLQEFYETTLAALQEARNERLWFKTNLKLGKLWFDVGDFPRLMRILKELHKSCQRADGTDDHKKGTQLLEVYALEIQMYTATKDTKRLKQLYEKALQVKSAIPHPRIMGVIRECGGKMHMGARNFEKAQSDFFESFKNYDEAGNARRIQCLKYLVLANMLALSDIDPFDSPEAKPYMNNREIQSMTDLRGAYTRKDVTEFERILKENSTTIMDDPFIRVHIQDLLTRFRSQVLLKLIRPYTRIEIPYAAKELNIEVQELEDLLVALIMDNKVSGKIDQVNNVLILHDKDSKGEEAKYDALRSWSDHIELLQSSISSLLL</sequence>
<dbReference type="InterPro" id="IPR000717">
    <property type="entry name" value="PCI_dom"/>
</dbReference>
<dbReference type="Gene3D" id="1.25.40.570">
    <property type="match status" value="1"/>
</dbReference>
<dbReference type="PANTHER" id="PTHR10678">
    <property type="entry name" value="26S PROTEASOME NON-ATPASE REGULATORY SUBUNIT 11/COP9 SIGNALOSOME COMPLEX SUBUNIT 2"/>
    <property type="match status" value="1"/>
</dbReference>
<evidence type="ECO:0000313" key="6">
    <source>
        <dbReference type="EMBL" id="PXF47653.1"/>
    </source>
</evidence>
<proteinExistence type="predicted"/>
<protein>
    <submittedName>
        <fullName evidence="6">COP9 signalosome complex subunit 2</fullName>
    </submittedName>
</protein>
<dbReference type="Pfam" id="PF01399">
    <property type="entry name" value="PCI"/>
    <property type="match status" value="1"/>
</dbReference>
<evidence type="ECO:0000256" key="2">
    <source>
        <dbReference type="ARBA" id="ARBA00004496"/>
    </source>
</evidence>
<keyword evidence="7" id="KW-1185">Reference proteome</keyword>
<name>A0A2V3J021_9FLOR</name>
<dbReference type="InterPro" id="IPR036390">
    <property type="entry name" value="WH_DNA-bd_sf"/>
</dbReference>
<dbReference type="STRING" id="448386.A0A2V3J021"/>
<dbReference type="AlphaFoldDB" id="A0A2V3J021"/>
<dbReference type="Proteomes" id="UP000247409">
    <property type="component" value="Unassembled WGS sequence"/>
</dbReference>
<organism evidence="6 7">
    <name type="scientific">Gracilariopsis chorda</name>
    <dbReference type="NCBI Taxonomy" id="448386"/>
    <lineage>
        <taxon>Eukaryota</taxon>
        <taxon>Rhodophyta</taxon>
        <taxon>Florideophyceae</taxon>
        <taxon>Rhodymeniophycidae</taxon>
        <taxon>Gracilariales</taxon>
        <taxon>Gracilariaceae</taxon>
        <taxon>Gracilariopsis</taxon>
    </lineage>
</organism>
<reference evidence="6 7" key="1">
    <citation type="journal article" date="2018" name="Mol. Biol. Evol.">
        <title>Analysis of the draft genome of the red seaweed Gracilariopsis chorda provides insights into genome size evolution in Rhodophyta.</title>
        <authorList>
            <person name="Lee J."/>
            <person name="Yang E.C."/>
            <person name="Graf L."/>
            <person name="Yang J.H."/>
            <person name="Qiu H."/>
            <person name="Zel Zion U."/>
            <person name="Chan C.X."/>
            <person name="Stephens T.G."/>
            <person name="Weber A.P.M."/>
            <person name="Boo G.H."/>
            <person name="Boo S.M."/>
            <person name="Kim K.M."/>
            <person name="Shin Y."/>
            <person name="Jung M."/>
            <person name="Lee S.J."/>
            <person name="Yim H.S."/>
            <person name="Lee J.H."/>
            <person name="Bhattacharya D."/>
            <person name="Yoon H.S."/>
        </authorList>
    </citation>
    <scope>NUCLEOTIDE SEQUENCE [LARGE SCALE GENOMIC DNA]</scope>
    <source>
        <strain evidence="6 7">SKKU-2015</strain>
        <tissue evidence="6">Whole body</tissue>
    </source>
</reference>
<comment type="caution">
    <text evidence="6">The sequence shown here is derived from an EMBL/GenBank/DDBJ whole genome shotgun (WGS) entry which is preliminary data.</text>
</comment>
<dbReference type="FunFam" id="1.25.40.570:FF:000006">
    <property type="entry name" value="COP9 signalosome complex subunit 2"/>
    <property type="match status" value="1"/>
</dbReference>
<keyword evidence="3" id="KW-0963">Cytoplasm</keyword>